<dbReference type="CDD" id="cd00093">
    <property type="entry name" value="HTH_XRE"/>
    <property type="match status" value="1"/>
</dbReference>
<reference evidence="4" key="1">
    <citation type="submission" date="2016-10" db="EMBL/GenBank/DDBJ databases">
        <authorList>
            <person name="Varghese N."/>
            <person name="Submissions S."/>
        </authorList>
    </citation>
    <scope>NUCLEOTIDE SEQUENCE [LARGE SCALE GENOMIC DNA]</scope>
    <source>
        <strain evidence="4">DSM 11005</strain>
    </source>
</reference>
<dbReference type="GO" id="GO:0005829">
    <property type="term" value="C:cytosol"/>
    <property type="evidence" value="ECO:0007669"/>
    <property type="project" value="TreeGrafter"/>
</dbReference>
<dbReference type="Proteomes" id="UP000198943">
    <property type="component" value="Unassembled WGS sequence"/>
</dbReference>
<dbReference type="SMART" id="SM00530">
    <property type="entry name" value="HTH_XRE"/>
    <property type="match status" value="1"/>
</dbReference>
<dbReference type="PANTHER" id="PTHR46797">
    <property type="entry name" value="HTH-TYPE TRANSCRIPTIONAL REGULATOR"/>
    <property type="match status" value="1"/>
</dbReference>
<evidence type="ECO:0000259" key="2">
    <source>
        <dbReference type="PROSITE" id="PS50943"/>
    </source>
</evidence>
<accession>A0A1G6IZU5</accession>
<dbReference type="GO" id="GO:0003700">
    <property type="term" value="F:DNA-binding transcription factor activity"/>
    <property type="evidence" value="ECO:0007669"/>
    <property type="project" value="TreeGrafter"/>
</dbReference>
<dbReference type="PANTHER" id="PTHR46797:SF1">
    <property type="entry name" value="METHYLPHOSPHONATE SYNTHASE"/>
    <property type="match status" value="1"/>
</dbReference>
<evidence type="ECO:0000313" key="4">
    <source>
        <dbReference type="Proteomes" id="UP000198943"/>
    </source>
</evidence>
<dbReference type="InterPro" id="IPR050807">
    <property type="entry name" value="TransReg_Diox_bact_type"/>
</dbReference>
<evidence type="ECO:0000256" key="1">
    <source>
        <dbReference type="ARBA" id="ARBA00023125"/>
    </source>
</evidence>
<dbReference type="Pfam" id="PF01381">
    <property type="entry name" value="HTH_3"/>
    <property type="match status" value="1"/>
</dbReference>
<dbReference type="EMBL" id="FMYW01000002">
    <property type="protein sequence ID" value="SDC12037.1"/>
    <property type="molecule type" value="Genomic_DNA"/>
</dbReference>
<gene>
    <name evidence="3" type="ORF">SAMN04487864_102287</name>
</gene>
<dbReference type="InterPro" id="IPR010982">
    <property type="entry name" value="Lambda_DNA-bd_dom_sf"/>
</dbReference>
<dbReference type="InterPro" id="IPR001387">
    <property type="entry name" value="Cro/C1-type_HTH"/>
</dbReference>
<keyword evidence="4" id="KW-1185">Reference proteome</keyword>
<dbReference type="PROSITE" id="PS50943">
    <property type="entry name" value="HTH_CROC1"/>
    <property type="match status" value="1"/>
</dbReference>
<protein>
    <submittedName>
        <fullName evidence="3">Helix-turn-helix</fullName>
    </submittedName>
</protein>
<name>A0A1G6IZU5_9FIRM</name>
<dbReference type="RefSeq" id="WP_093729443.1">
    <property type="nucleotide sequence ID" value="NZ_FMYW01000002.1"/>
</dbReference>
<organism evidence="3 4">
    <name type="scientific">Succiniclasticum ruminis</name>
    <dbReference type="NCBI Taxonomy" id="40841"/>
    <lineage>
        <taxon>Bacteria</taxon>
        <taxon>Bacillati</taxon>
        <taxon>Bacillota</taxon>
        <taxon>Negativicutes</taxon>
        <taxon>Acidaminococcales</taxon>
        <taxon>Acidaminococcaceae</taxon>
        <taxon>Succiniclasticum</taxon>
    </lineage>
</organism>
<dbReference type="SUPFAM" id="SSF47413">
    <property type="entry name" value="lambda repressor-like DNA-binding domains"/>
    <property type="match status" value="1"/>
</dbReference>
<sequence>MDILEKECRRIGLNIMFRRKELQMTQETLASLSGVSRSRISDIERGREVFKISSLMLIAEALQIDYRELLK</sequence>
<feature type="domain" description="HTH cro/C1-type" evidence="2">
    <location>
        <begin position="19"/>
        <end position="69"/>
    </location>
</feature>
<proteinExistence type="predicted"/>
<evidence type="ECO:0000313" key="3">
    <source>
        <dbReference type="EMBL" id="SDC12037.1"/>
    </source>
</evidence>
<dbReference type="Gene3D" id="1.10.260.40">
    <property type="entry name" value="lambda repressor-like DNA-binding domains"/>
    <property type="match status" value="1"/>
</dbReference>
<keyword evidence="1" id="KW-0238">DNA-binding</keyword>
<dbReference type="AlphaFoldDB" id="A0A1G6IZU5"/>
<dbReference type="GO" id="GO:0003677">
    <property type="term" value="F:DNA binding"/>
    <property type="evidence" value="ECO:0007669"/>
    <property type="project" value="UniProtKB-KW"/>
</dbReference>